<dbReference type="InterPro" id="IPR002035">
    <property type="entry name" value="VWF_A"/>
</dbReference>
<dbReference type="Proteomes" id="UP001196413">
    <property type="component" value="Unassembled WGS sequence"/>
</dbReference>
<accession>A0AAD5MQS2</accession>
<dbReference type="SUPFAM" id="SSF57196">
    <property type="entry name" value="EGF/Laminin"/>
    <property type="match status" value="1"/>
</dbReference>
<comment type="caution">
    <text evidence="6">The sequence shown here is derived from an EMBL/GenBank/DDBJ whole genome shotgun (WGS) entry which is preliminary data.</text>
</comment>
<dbReference type="SMART" id="SM00179">
    <property type="entry name" value="EGF_CA"/>
    <property type="match status" value="1"/>
</dbReference>
<dbReference type="PANTHER" id="PTHR31460:SF3">
    <property type="entry name" value="MESOCENTIN"/>
    <property type="match status" value="1"/>
</dbReference>
<feature type="region of interest" description="Disordered" evidence="3">
    <location>
        <begin position="781"/>
        <end position="803"/>
    </location>
</feature>
<dbReference type="PROSITE" id="PS50853">
    <property type="entry name" value="FN3"/>
    <property type="match status" value="1"/>
</dbReference>
<reference evidence="6" key="1">
    <citation type="submission" date="2021-06" db="EMBL/GenBank/DDBJ databases">
        <title>Parelaphostrongylus tenuis whole genome reference sequence.</title>
        <authorList>
            <person name="Garwood T.J."/>
            <person name="Larsen P.A."/>
            <person name="Fountain-Jones N.M."/>
            <person name="Garbe J.R."/>
            <person name="Macchietto M.G."/>
            <person name="Kania S.A."/>
            <person name="Gerhold R.W."/>
            <person name="Richards J.E."/>
            <person name="Wolf T.M."/>
        </authorList>
    </citation>
    <scope>NUCLEOTIDE SEQUENCE</scope>
    <source>
        <strain evidence="6">MNPRO001-30</strain>
        <tissue evidence="6">Meninges</tissue>
    </source>
</reference>
<dbReference type="CDD" id="cd00063">
    <property type="entry name" value="FN3"/>
    <property type="match status" value="1"/>
</dbReference>
<feature type="region of interest" description="Disordered" evidence="3">
    <location>
        <begin position="249"/>
        <end position="269"/>
    </location>
</feature>
<dbReference type="InterPro" id="IPR013783">
    <property type="entry name" value="Ig-like_fold"/>
</dbReference>
<dbReference type="GO" id="GO:0005576">
    <property type="term" value="C:extracellular region"/>
    <property type="evidence" value="ECO:0007669"/>
    <property type="project" value="UniProtKB-SubCell"/>
</dbReference>
<dbReference type="CDD" id="cd01450">
    <property type="entry name" value="vWFA_subfamily_ECM"/>
    <property type="match status" value="2"/>
</dbReference>
<feature type="region of interest" description="Disordered" evidence="3">
    <location>
        <begin position="1340"/>
        <end position="1368"/>
    </location>
</feature>
<proteinExistence type="predicted"/>
<dbReference type="PROSITE" id="PS50234">
    <property type="entry name" value="VWFA"/>
    <property type="match status" value="2"/>
</dbReference>
<evidence type="ECO:0000313" key="7">
    <source>
        <dbReference type="Proteomes" id="UP001196413"/>
    </source>
</evidence>
<feature type="domain" description="VWFA" evidence="4">
    <location>
        <begin position="1157"/>
        <end position="1335"/>
    </location>
</feature>
<dbReference type="CDD" id="cd00053">
    <property type="entry name" value="EGF"/>
    <property type="match status" value="1"/>
</dbReference>
<dbReference type="InterPro" id="IPR003961">
    <property type="entry name" value="FN3_dom"/>
</dbReference>
<feature type="region of interest" description="Disordered" evidence="3">
    <location>
        <begin position="484"/>
        <end position="511"/>
    </location>
</feature>
<name>A0AAD5MQS2_PARTN</name>
<gene>
    <name evidence="6" type="primary">DIG-1_1</name>
    <name evidence="6" type="ORF">KIN20_004027</name>
</gene>
<evidence type="ECO:0000256" key="3">
    <source>
        <dbReference type="SAM" id="MobiDB-lite"/>
    </source>
</evidence>
<comment type="subcellular location">
    <subcellularLocation>
        <location evidence="1">Secreted</location>
        <location evidence="1">Extracellular space</location>
    </subcellularLocation>
</comment>
<feature type="region of interest" description="Disordered" evidence="3">
    <location>
        <begin position="103"/>
        <end position="125"/>
    </location>
</feature>
<dbReference type="Gene3D" id="2.10.25.10">
    <property type="entry name" value="Laminin"/>
    <property type="match status" value="1"/>
</dbReference>
<evidence type="ECO:0000259" key="4">
    <source>
        <dbReference type="PROSITE" id="PS50234"/>
    </source>
</evidence>
<dbReference type="PANTHER" id="PTHR31460">
    <property type="match status" value="1"/>
</dbReference>
<dbReference type="Pfam" id="PF14670">
    <property type="entry name" value="FXa_inhibition"/>
    <property type="match status" value="1"/>
</dbReference>
<dbReference type="InterPro" id="IPR036116">
    <property type="entry name" value="FN3_sf"/>
</dbReference>
<evidence type="ECO:0000256" key="1">
    <source>
        <dbReference type="ARBA" id="ARBA00004239"/>
    </source>
</evidence>
<dbReference type="SUPFAM" id="SSF49265">
    <property type="entry name" value="Fibronectin type III"/>
    <property type="match status" value="1"/>
</dbReference>
<sequence>MCCPRMRQETTFIPLLALTVARFQPRFTDVQPTRLLEKTVVLYQQMHLELILTQMEEQFQLMQVGSRLEQMDHRFQQMGSGNYVTVPLEDSVTRVLPTDESGNVIYPVTKPDGSPLPTDTSGNFVTDEGTIVEKDEEGRPIGPDGHALPTDETGNYIYPATGPDGSPIPTEIHRRPTYTIVGKDGRPLPTDASGAYINVDGRTIPTDTSGKPLGGDGSPLPTDGSGNYVTVPLGDSVTRVLPTDESGNVIYPVTKPDGSPLPTDTSGNFVTDEGTIVEKDEEGRPIGPDGHLLPTDETGNYIYPVIGPDGSPIPTQIHRRPTYTIVGKDGRPLSTDASGVYIDTAGRTIPTDASGKPLGADGSPLPTDGSGNYVTVPLGDSVTRVLPTDESGSAIYPVTKPDGSPLPTDRSGNFFTDEGAIVEKDEEGRPIGPDGNVLPTDDTGNYIYPVIGPDGSPLPTDIHKRPIYMIVGKDGRPLPTDDSGAYIDTDGRTVPTDTSGRPVGMDGSPLPTDASGNYLVGSVEDTSIKVLPTDESGNVIYPVTKPDGSPLPTDLSGNFITDEGTVVEKDEEGRPIGPDGHVLPTDETGNYIYPVIGPDGSPLPTDIHKRPVYTVVGRDGYPLATDASGAYIDGEGRTIPTDASGKPLGTDGSPLPTDASGNYLVGTVEDTFVKVLPTDEGGNMIYPVTRPDGSPLPTDITGNFVTDEGTVIEKDGEGRPIGPDGRVLPTDETGNYIYPVIGPDGSPLPTDIHKRPVYSVVGRDGYPLATDASGAYTDAEGRAIPTDASGRPLGTDGSPLPTDASGKYLADSVAKIIGEALPTDESGNVIYPVTRPDKSPLPTEKSKDFIAGQRTTVEKGEDGKLGPDGQMLPRFIVVTGDGRPVPTDMYGNAVDESGLPIPTDDVGRPLDHSNTPFPTNAYGEYVMMPSRRHSSYCVVSSHIELVIVFDTSNSVKVLDYRIMKELLKNFLVDHFDMTENKVRVGVVKYGETAGIPVSLGDYDNVDELLQRISNARRVKGKPLLGAALKEVAGELLISGSENVPKFLLLLKNGASLDPIGEAAEMLTKDISAHVFVVEAGDDESFSQDSQLTTNDRVLRISQWHGTDSEALGPIADAICKIAPADPSSQHTWPARKTTMPSMFVTIRSCNQIDYPADVIILLDSSENFSEEEFHAMKESVAELVDTGFDLAPDVVRIGFITYSDKVAVPVALGHYEDKTDLVQQISEATKIKDGIAIALYGLNAARQQFQLHGRENATRIVIMITNGRNRGNAAPAAEDLREMYGVQLFILAVSADEEGLTTLKRIAGKEYPHRVYEVATAFELDEQAATISRHLCDYTTPAGGTHPTEPASRRTTKRDVHSSNVISRPSSNIRSLKYSPLCSDGIKRPYQINILIDVTARSSAEDFRLVMDHLSLFFQKRFAPDDTMLIFNLMTVNSQKVLDARDAVSVGDIVLILNDVVQDSDDVESAKLGAGIDSLVEMSNENYIKGSYKIMLIISADSTSSDVALPSAEIATGDFRNNIIGLSVRKPSTNLLTNMAGTGTRVIHLDWTSPNELFNSWLVYAICDYVTASTAKFTSPSTRSKAVLIRRTTPVSASISVPTNVELAPLSPNSVSVSWTCCTNNKSNYTILYTHDPSIPTDHWPRQSATCRDSFGTVIKNLPTDHEYTVCVLSSDAKLNKSVSLSETENCVQTTLNKNTTAPDVYQPVEIAPCNCLCDHGKAVLKPSCDYFIDTYRPMTTLPPATEDECPCRISAHAGRCPPGYVLRGRQCYDFDECTVNNGGCSHGCVNTPGGHYCACPYGMTRDPLDTNTCVNAANAFDRIAQLLAQYLHDNAKQAAGKLGAPSGQPQQKAKYKATIKSGDEKDNHIRVVIRSGNGAPSLQMALLIINLSSQSSHSALPIFNDCFR</sequence>
<dbReference type="InterPro" id="IPR036465">
    <property type="entry name" value="vWFA_dom_sf"/>
</dbReference>
<feature type="domain" description="VWFA" evidence="4">
    <location>
        <begin position="944"/>
        <end position="1118"/>
    </location>
</feature>
<feature type="region of interest" description="Disordered" evidence="3">
    <location>
        <begin position="627"/>
        <end position="652"/>
    </location>
</feature>
<dbReference type="SMART" id="SM00327">
    <property type="entry name" value="VWA"/>
    <property type="match status" value="2"/>
</dbReference>
<dbReference type="Gene3D" id="2.60.40.10">
    <property type="entry name" value="Immunoglobulins"/>
    <property type="match status" value="1"/>
</dbReference>
<keyword evidence="2" id="KW-1015">Disulfide bond</keyword>
<evidence type="ECO:0000256" key="2">
    <source>
        <dbReference type="ARBA" id="ARBA00023157"/>
    </source>
</evidence>
<dbReference type="InterPro" id="IPR001881">
    <property type="entry name" value="EGF-like_Ca-bd_dom"/>
</dbReference>
<organism evidence="6 7">
    <name type="scientific">Parelaphostrongylus tenuis</name>
    <name type="common">Meningeal worm</name>
    <dbReference type="NCBI Taxonomy" id="148309"/>
    <lineage>
        <taxon>Eukaryota</taxon>
        <taxon>Metazoa</taxon>
        <taxon>Ecdysozoa</taxon>
        <taxon>Nematoda</taxon>
        <taxon>Chromadorea</taxon>
        <taxon>Rhabditida</taxon>
        <taxon>Rhabditina</taxon>
        <taxon>Rhabditomorpha</taxon>
        <taxon>Strongyloidea</taxon>
        <taxon>Metastrongylidae</taxon>
        <taxon>Parelaphostrongylus</taxon>
    </lineage>
</organism>
<feature type="domain" description="Fibronectin type-III" evidence="5">
    <location>
        <begin position="1601"/>
        <end position="1697"/>
    </location>
</feature>
<dbReference type="EMBL" id="JAHQIW010000540">
    <property type="protein sequence ID" value="KAJ1348674.1"/>
    <property type="molecule type" value="Genomic_DNA"/>
</dbReference>
<dbReference type="Gene3D" id="3.40.50.410">
    <property type="entry name" value="von Willebrand factor, type A domain"/>
    <property type="match status" value="2"/>
</dbReference>
<dbReference type="GO" id="GO:0005509">
    <property type="term" value="F:calcium ion binding"/>
    <property type="evidence" value="ECO:0007669"/>
    <property type="project" value="InterPro"/>
</dbReference>
<feature type="region of interest" description="Disordered" evidence="3">
    <location>
        <begin position="348"/>
        <end position="369"/>
    </location>
</feature>
<dbReference type="SUPFAM" id="SSF50952">
    <property type="entry name" value="Soluble quinoprotein glucose dehydrogenase"/>
    <property type="match status" value="1"/>
</dbReference>
<evidence type="ECO:0000313" key="6">
    <source>
        <dbReference type="EMBL" id="KAJ1348674.1"/>
    </source>
</evidence>
<dbReference type="SUPFAM" id="SSF53300">
    <property type="entry name" value="vWA-like"/>
    <property type="match status" value="2"/>
</dbReference>
<keyword evidence="7" id="KW-1185">Reference proteome</keyword>
<feature type="region of interest" description="Disordered" evidence="3">
    <location>
        <begin position="196"/>
        <end position="223"/>
    </location>
</feature>
<dbReference type="SMART" id="SM00060">
    <property type="entry name" value="FN3"/>
    <property type="match status" value="1"/>
</dbReference>
<evidence type="ECO:0000259" key="5">
    <source>
        <dbReference type="PROSITE" id="PS50853"/>
    </source>
</evidence>
<dbReference type="InterPro" id="IPR011041">
    <property type="entry name" value="Quinoprot_gluc/sorb_DH_b-prop"/>
</dbReference>
<dbReference type="InterPro" id="IPR053224">
    <property type="entry name" value="Sensory_adhesion_molecule"/>
</dbReference>
<protein>
    <submittedName>
        <fullName evidence="6">von Willebrand factor type A domain</fullName>
    </submittedName>
</protein>
<dbReference type="Pfam" id="PF00092">
    <property type="entry name" value="VWA"/>
    <property type="match status" value="2"/>
</dbReference>